<dbReference type="AlphaFoldDB" id="A0A395NQ84"/>
<accession>A0A395NQ84</accession>
<dbReference type="Proteomes" id="UP000266272">
    <property type="component" value="Unassembled WGS sequence"/>
</dbReference>
<dbReference type="STRING" id="490622.A0A395NQ84"/>
<dbReference type="InterPro" id="IPR029498">
    <property type="entry name" value="HeLo_dom"/>
</dbReference>
<dbReference type="EMBL" id="PXOA01000230">
    <property type="protein sequence ID" value="RFU78179.1"/>
    <property type="molecule type" value="Genomic_DNA"/>
</dbReference>
<name>A0A395NQ84_TRIAR</name>
<dbReference type="Gene3D" id="1.20.120.1020">
    <property type="entry name" value="Prion-inhibition and propagation, HeLo domain"/>
    <property type="match status" value="1"/>
</dbReference>
<proteinExistence type="predicted"/>
<gene>
    <name evidence="2" type="ORF">TARUN_4060</name>
</gene>
<dbReference type="Pfam" id="PF14479">
    <property type="entry name" value="HeLo"/>
    <property type="match status" value="1"/>
</dbReference>
<reference evidence="2 3" key="1">
    <citation type="journal article" date="2018" name="PLoS Pathog.">
        <title>Evolution of structural diversity of trichothecenes, a family of toxins produced by plant pathogenic and entomopathogenic fungi.</title>
        <authorList>
            <person name="Proctor R.H."/>
            <person name="McCormick S.P."/>
            <person name="Kim H.S."/>
            <person name="Cardoza R.E."/>
            <person name="Stanley A.M."/>
            <person name="Lindo L."/>
            <person name="Kelly A."/>
            <person name="Brown D.W."/>
            <person name="Lee T."/>
            <person name="Vaughan M.M."/>
            <person name="Alexander N.J."/>
            <person name="Busman M."/>
            <person name="Gutierrez S."/>
        </authorList>
    </citation>
    <scope>NUCLEOTIDE SEQUENCE [LARGE SCALE GENOMIC DNA]</scope>
    <source>
        <strain evidence="2 3">IBT 40837</strain>
    </source>
</reference>
<dbReference type="OrthoDB" id="4888305at2759"/>
<keyword evidence="3" id="KW-1185">Reference proteome</keyword>
<comment type="caution">
    <text evidence="2">The sequence shown here is derived from an EMBL/GenBank/DDBJ whole genome shotgun (WGS) entry which is preliminary data.</text>
</comment>
<organism evidence="2 3">
    <name type="scientific">Trichoderma arundinaceum</name>
    <dbReference type="NCBI Taxonomy" id="490622"/>
    <lineage>
        <taxon>Eukaryota</taxon>
        <taxon>Fungi</taxon>
        <taxon>Dikarya</taxon>
        <taxon>Ascomycota</taxon>
        <taxon>Pezizomycotina</taxon>
        <taxon>Sordariomycetes</taxon>
        <taxon>Hypocreomycetidae</taxon>
        <taxon>Hypocreales</taxon>
        <taxon>Hypocreaceae</taxon>
        <taxon>Trichoderma</taxon>
    </lineage>
</organism>
<sequence length="202" mass="22232">MSDPIMAAIEAVSLAASISSTFVSVVECFEYVELGRRFGKDFDKSQARSEALKLQIKRWGIATGALPDPNTKQHRIVKVDGDTAKVADRLLNNTLGDTKELEKKSRRYSDPPASASKVIKSEQELCRIGVEEIQDGQPKAVMELLHEVSKANNDIILEQAIQEVINSRAPGHSWERTEVDDSVKLEQGDRIAIGFTAQAPGE</sequence>
<protein>
    <submittedName>
        <fullName evidence="2">Small s</fullName>
    </submittedName>
</protein>
<dbReference type="InterPro" id="IPR038305">
    <property type="entry name" value="HeLo_sf"/>
</dbReference>
<evidence type="ECO:0000313" key="2">
    <source>
        <dbReference type="EMBL" id="RFU78179.1"/>
    </source>
</evidence>
<evidence type="ECO:0000259" key="1">
    <source>
        <dbReference type="Pfam" id="PF14479"/>
    </source>
</evidence>
<feature type="domain" description="Prion-inhibition and propagation HeLo" evidence="1">
    <location>
        <begin position="15"/>
        <end position="147"/>
    </location>
</feature>
<evidence type="ECO:0000313" key="3">
    <source>
        <dbReference type="Proteomes" id="UP000266272"/>
    </source>
</evidence>